<reference evidence="1" key="1">
    <citation type="submission" date="2024-05" db="EMBL/GenBank/DDBJ databases">
        <title>30 novel species of actinomycetes from the DSMZ collection.</title>
        <authorList>
            <person name="Nouioui I."/>
        </authorList>
    </citation>
    <scope>NUCLEOTIDE SEQUENCE</scope>
    <source>
        <strain evidence="1">DSM 40712</strain>
    </source>
</reference>
<sequence length="59" mass="6719">MLPQPFRLDFEHMGGQSWHVPDYLAVFGGGMWLLDVRPMELIKDDDAVNLTRPFRAGSS</sequence>
<keyword evidence="2" id="KW-1185">Reference proteome</keyword>
<organism evidence="1 2">
    <name type="scientific">Streptomyces lancefieldiae</name>
    <dbReference type="NCBI Taxonomy" id="3075520"/>
    <lineage>
        <taxon>Bacteria</taxon>
        <taxon>Bacillati</taxon>
        <taxon>Actinomycetota</taxon>
        <taxon>Actinomycetes</taxon>
        <taxon>Kitasatosporales</taxon>
        <taxon>Streptomycetaceae</taxon>
        <taxon>Streptomyces</taxon>
    </lineage>
</organism>
<dbReference type="Proteomes" id="UP001180724">
    <property type="component" value="Unassembled WGS sequence"/>
</dbReference>
<name>A0ABU3B146_9ACTN</name>
<protein>
    <submittedName>
        <fullName evidence="1">Uncharacterized protein</fullName>
    </submittedName>
</protein>
<dbReference type="RefSeq" id="WP_311585344.1">
    <property type="nucleotide sequence ID" value="NZ_JAVRFH010000102.1"/>
</dbReference>
<dbReference type="EMBL" id="JAVRFH010000102">
    <property type="protein sequence ID" value="MDT0616164.1"/>
    <property type="molecule type" value="Genomic_DNA"/>
</dbReference>
<evidence type="ECO:0000313" key="2">
    <source>
        <dbReference type="Proteomes" id="UP001180724"/>
    </source>
</evidence>
<accession>A0ABU3B146</accession>
<proteinExistence type="predicted"/>
<evidence type="ECO:0000313" key="1">
    <source>
        <dbReference type="EMBL" id="MDT0616164.1"/>
    </source>
</evidence>
<gene>
    <name evidence="1" type="ORF">RM812_39385</name>
</gene>
<comment type="caution">
    <text evidence="1">The sequence shown here is derived from an EMBL/GenBank/DDBJ whole genome shotgun (WGS) entry which is preliminary data.</text>
</comment>